<dbReference type="STRING" id="929713.NIASO_03935"/>
<protein>
    <submittedName>
        <fullName evidence="2">Uncharacterized protein</fullName>
    </submittedName>
</protein>
<reference evidence="2 3" key="1">
    <citation type="submission" date="2013-12" db="EMBL/GenBank/DDBJ databases">
        <authorList>
            <consortium name="DOE Joint Genome Institute"/>
            <person name="Eisen J."/>
            <person name="Huntemann M."/>
            <person name="Han J."/>
            <person name="Chen A."/>
            <person name="Kyrpides N."/>
            <person name="Mavromatis K."/>
            <person name="Markowitz V."/>
            <person name="Palaniappan K."/>
            <person name="Ivanova N."/>
            <person name="Schaumberg A."/>
            <person name="Pati A."/>
            <person name="Liolios K."/>
            <person name="Nordberg H.P."/>
            <person name="Cantor M.N."/>
            <person name="Hua S.X."/>
            <person name="Woyke T."/>
        </authorList>
    </citation>
    <scope>NUCLEOTIDE SEQUENCE [LARGE SCALE GENOMIC DNA]</scope>
    <source>
        <strain evidence="3">DSM 19437</strain>
    </source>
</reference>
<organism evidence="2 3">
    <name type="scientific">Niabella soli DSM 19437</name>
    <dbReference type="NCBI Taxonomy" id="929713"/>
    <lineage>
        <taxon>Bacteria</taxon>
        <taxon>Pseudomonadati</taxon>
        <taxon>Bacteroidota</taxon>
        <taxon>Chitinophagia</taxon>
        <taxon>Chitinophagales</taxon>
        <taxon>Chitinophagaceae</taxon>
        <taxon>Niabella</taxon>
    </lineage>
</organism>
<dbReference type="HOGENOM" id="CLU_1833054_0_0_10"/>
<evidence type="ECO:0000256" key="1">
    <source>
        <dbReference type="SAM" id="SignalP"/>
    </source>
</evidence>
<dbReference type="KEGG" id="nso:NIASO_03935"/>
<feature type="signal peptide" evidence="1">
    <location>
        <begin position="1"/>
        <end position="19"/>
    </location>
</feature>
<dbReference type="RefSeq" id="WP_008583420.1">
    <property type="nucleotide sequence ID" value="NZ_CP007035.1"/>
</dbReference>
<dbReference type="Proteomes" id="UP000003586">
    <property type="component" value="Chromosome"/>
</dbReference>
<evidence type="ECO:0000313" key="2">
    <source>
        <dbReference type="EMBL" id="AHF17219.1"/>
    </source>
</evidence>
<dbReference type="AlphaFoldDB" id="W0F706"/>
<feature type="chain" id="PRO_5004788083" evidence="1">
    <location>
        <begin position="20"/>
        <end position="140"/>
    </location>
</feature>
<evidence type="ECO:0000313" key="3">
    <source>
        <dbReference type="Proteomes" id="UP000003586"/>
    </source>
</evidence>
<accession>W0F706</accession>
<sequence>MKYLVFVILLAGNSQFSFGQTPVLLLNSPSYKFPTSPNPDVIDTASIKKLNDKFYIGNAKLDNMPVLLPYGTKKTMPNPGRAVRPPENMPNFWEKPSIDSVKFIRPNNRRRTYPLPDSTGLYKKFNYKKGPGLMINKTNY</sequence>
<keyword evidence="3" id="KW-1185">Reference proteome</keyword>
<proteinExistence type="predicted"/>
<gene>
    <name evidence="2" type="ORF">NIASO_03935</name>
</gene>
<keyword evidence="1" id="KW-0732">Signal</keyword>
<name>W0F706_9BACT</name>
<dbReference type="EMBL" id="CP007035">
    <property type="protein sequence ID" value="AHF17219.1"/>
    <property type="molecule type" value="Genomic_DNA"/>
</dbReference>
<dbReference type="OrthoDB" id="9926213at2"/>